<dbReference type="PANTHER" id="PTHR11757">
    <property type="entry name" value="PROTEASE FAMILY S9A OLIGOPEPTIDASE"/>
    <property type="match status" value="1"/>
</dbReference>
<proteinExistence type="inferred from homology"/>
<dbReference type="Proteomes" id="UP000054561">
    <property type="component" value="Unassembled WGS sequence"/>
</dbReference>
<evidence type="ECO:0000256" key="1">
    <source>
        <dbReference type="ARBA" id="ARBA00005228"/>
    </source>
</evidence>
<dbReference type="RefSeq" id="XP_012334107.1">
    <property type="nucleotide sequence ID" value="XM_012478684.1"/>
</dbReference>
<reference evidence="3 4" key="1">
    <citation type="submission" date="2014-03" db="EMBL/GenBank/DDBJ databases">
        <title>The Genome Sequence of Plasmodium fragile nilgiri.</title>
        <authorList>
            <consortium name="The Broad Institute Genomics Platform"/>
            <consortium name="The Broad Institute Genome Sequencing Center for Infectious Disease"/>
            <person name="Neafsey D."/>
            <person name="Duraisingh M."/>
            <person name="Young S.K."/>
            <person name="Zeng Q."/>
            <person name="Gargeya S."/>
            <person name="Abouelleil A."/>
            <person name="Alvarado L."/>
            <person name="Chapman S.B."/>
            <person name="Gainer-Dewar J."/>
            <person name="Goldberg J."/>
            <person name="Griggs A."/>
            <person name="Gujja S."/>
            <person name="Hansen M."/>
            <person name="Howarth C."/>
            <person name="Imamovic A."/>
            <person name="Larimer J."/>
            <person name="Pearson M."/>
            <person name="Poon T.W."/>
            <person name="Priest M."/>
            <person name="Roberts A."/>
            <person name="Saif S."/>
            <person name="Shea T."/>
            <person name="Sykes S."/>
            <person name="Wortman J."/>
            <person name="Nusbaum C."/>
            <person name="Birren B."/>
        </authorList>
    </citation>
    <scope>NUCLEOTIDE SEQUENCE [LARGE SCALE GENOMIC DNA]</scope>
    <source>
        <strain evidence="4">nilgiri</strain>
    </source>
</reference>
<evidence type="ECO:0000256" key="2">
    <source>
        <dbReference type="SAM" id="MobiDB-lite"/>
    </source>
</evidence>
<sequence>MKICNYIFGKVTDPYSHIEKIKGLLELPAGKIKSTWSVDFVQSCVRRYDEEVAKKSYKIKYDVHTSLREDFLPCEGNTNEELLFINRYIYFEHNTNKNLLVCRKKIKRRFGTNTCFHNINKSLHDLTREGYISRDTSEIVAVLPTNCVIKFFSTKRNRFFAFVVERSDCYVNWGYVFRGSCLVRDANLDHVDCAATSRGGSSPRGSDRRGPFRGRPPEGVRSRGVQRLPRNDAHHFAHQSKRPRYRLPYHQLLYQRKGVQNIVFVKAKRSTHFSTANFLTSDFLTTELDEKHRCSGLFLNSCGCTPPRKQLLLSEPNEQNFLNIYSSKDMKKIFLLSGNHHTNKLFLIHFKDKSRKRTPHYELRLINLVGRPLLQGKYFLEHFRNHVIIIGNKEDNCTEVYTLHCDALHLVRDGQLARGRKGQKEKILFPTHSVHITKEEIHVDSRLRKMLTLQNCTLQDFDVTKYGLVLYTYRYFLKPFICVLYLFVKRRGKRFPMMCTPSGGEGDAAASTICCPPPGGIADSKQNAQENRLVAKMKVFSVPIIKGSMQCGLNNLFHSHLISVYICNPFVSSTRVVIDLRRGVVALPRNIQPGVKRKKGDKKGDCPTKEEPNGSFFRAKNNIHYDLQLEDLFAKNKKYKIKDLFIRTEEGRELPITLIYKHKNNSNLCDTEKESYKSFSTHVEEEYDSFTLTARSFGDFFVHFFSSPKWSIDMGIQVHEHLPLFIKPSKTIINVYPFYRQLNLCTYSDESHFFLLNNFIVVYFHLTCSGGLLEGTQKKNPLDKSATLDKLTTIRDLTDSINCLKHLNVSDTESMSMYLHSNSGLLGGFLLNGQKKFLQNIILINPMMDLFNNLTDENKPHVHSERLEFGHIDPEAFLLKGDGRATLPQSGACQNNLLLLYALCPYNNVEPTYSEVFSSQDQSDQRIPFKLSVTHHKDKLFRSSVLLYLNKYDMICPNVNSVKYFLKYTHYRRVHVRFCYYSFGFDCVGGRVNLLNFLNFHNFHSGDVQQLQKKKPLYISFSEHGGHGGFADYDSLLRRPLGRIHFHLVGQRCAEDPAEMANE</sequence>
<dbReference type="PANTHER" id="PTHR11757:SF19">
    <property type="entry name" value="PROLYL ENDOPEPTIDASE-LIKE"/>
    <property type="match status" value="1"/>
</dbReference>
<dbReference type="VEuPathDB" id="PlasmoDB:AK88_01046"/>
<dbReference type="Gene3D" id="3.40.50.1820">
    <property type="entry name" value="alpha/beta hydrolase"/>
    <property type="match status" value="1"/>
</dbReference>
<evidence type="ECO:0000313" key="3">
    <source>
        <dbReference type="EMBL" id="KJP89380.1"/>
    </source>
</evidence>
<dbReference type="AlphaFoldDB" id="A0A0D9QQK1"/>
<comment type="similarity">
    <text evidence="1">Belongs to the peptidase S9A family.</text>
</comment>
<dbReference type="OrthoDB" id="248387at2759"/>
<accession>A0A0D9QQK1</accession>
<dbReference type="EMBL" id="KQ001652">
    <property type="protein sequence ID" value="KJP89380.1"/>
    <property type="molecule type" value="Genomic_DNA"/>
</dbReference>
<protein>
    <submittedName>
        <fullName evidence="3">Uncharacterized protein</fullName>
    </submittedName>
</protein>
<dbReference type="Gene3D" id="2.130.10.120">
    <property type="entry name" value="Prolyl oligopeptidase, N-terminal domain"/>
    <property type="match status" value="1"/>
</dbReference>
<evidence type="ECO:0000313" key="4">
    <source>
        <dbReference type="Proteomes" id="UP000054561"/>
    </source>
</evidence>
<feature type="region of interest" description="Disordered" evidence="2">
    <location>
        <begin position="196"/>
        <end position="241"/>
    </location>
</feature>
<dbReference type="InterPro" id="IPR029058">
    <property type="entry name" value="AB_hydrolase_fold"/>
</dbReference>
<dbReference type="OMA" id="DKHNICC"/>
<feature type="compositionally biased region" description="Basic and acidic residues" evidence="2">
    <location>
        <begin position="205"/>
        <end position="221"/>
    </location>
</feature>
<gene>
    <name evidence="3" type="ORF">AK88_01046</name>
</gene>
<dbReference type="InterPro" id="IPR051543">
    <property type="entry name" value="Serine_Peptidase_S9A"/>
</dbReference>
<dbReference type="GeneID" id="24266360"/>
<name>A0A0D9QQK1_PLAFR</name>
<keyword evidence="4" id="KW-1185">Reference proteome</keyword>
<organism evidence="3 4">
    <name type="scientific">Plasmodium fragile</name>
    <dbReference type="NCBI Taxonomy" id="5857"/>
    <lineage>
        <taxon>Eukaryota</taxon>
        <taxon>Sar</taxon>
        <taxon>Alveolata</taxon>
        <taxon>Apicomplexa</taxon>
        <taxon>Aconoidasida</taxon>
        <taxon>Haemosporida</taxon>
        <taxon>Plasmodiidae</taxon>
        <taxon>Plasmodium</taxon>
        <taxon>Plasmodium (Plasmodium)</taxon>
    </lineage>
</organism>